<comment type="caution">
    <text evidence="3">The sequence shown here is derived from an EMBL/GenBank/DDBJ whole genome shotgun (WGS) entry which is preliminary data.</text>
</comment>
<evidence type="ECO:0008006" key="5">
    <source>
        <dbReference type="Google" id="ProtNLM"/>
    </source>
</evidence>
<evidence type="ECO:0000256" key="1">
    <source>
        <dbReference type="ARBA" id="ARBA00022988"/>
    </source>
</evidence>
<accession>A0A167GL03</accession>
<dbReference type="Gene3D" id="1.10.4190.10">
    <property type="entry name" value="Urease accessory protein UreF"/>
    <property type="match status" value="1"/>
</dbReference>
<dbReference type="PANTHER" id="PTHR33620">
    <property type="entry name" value="UREASE ACCESSORY PROTEIN F"/>
    <property type="match status" value="1"/>
</dbReference>
<dbReference type="InterPro" id="IPR038277">
    <property type="entry name" value="UreF_sf"/>
</dbReference>
<dbReference type="Proteomes" id="UP000077134">
    <property type="component" value="Unassembled WGS sequence"/>
</dbReference>
<keyword evidence="1" id="KW-0996">Nickel insertion</keyword>
<evidence type="ECO:0000313" key="4">
    <source>
        <dbReference type="Proteomes" id="UP000077134"/>
    </source>
</evidence>
<dbReference type="EMBL" id="LSFN01000002">
    <property type="protein sequence ID" value="OAB77672.1"/>
    <property type="molecule type" value="Genomic_DNA"/>
</dbReference>
<evidence type="ECO:0000256" key="2">
    <source>
        <dbReference type="ARBA" id="ARBA00023186"/>
    </source>
</evidence>
<evidence type="ECO:0000313" key="3">
    <source>
        <dbReference type="EMBL" id="OAB77672.1"/>
    </source>
</evidence>
<protein>
    <recommendedName>
        <fullName evidence="5">Urease accessory protein UreF</fullName>
    </recommendedName>
</protein>
<keyword evidence="2" id="KW-0143">Chaperone</keyword>
<dbReference type="KEGG" id="pcx:LPB68_08195"/>
<proteinExistence type="predicted"/>
<gene>
    <name evidence="3" type="ORF">PNBC_01275</name>
</gene>
<dbReference type="RefSeq" id="WP_068654465.1">
    <property type="nucleotide sequence ID" value="NZ_CP017770.1"/>
</dbReference>
<dbReference type="PANTHER" id="PTHR33620:SF1">
    <property type="entry name" value="UREASE ACCESSORY PROTEIN F"/>
    <property type="match status" value="1"/>
</dbReference>
<dbReference type="OrthoDB" id="9798772at2"/>
<keyword evidence="4" id="KW-1185">Reference proteome</keyword>
<dbReference type="AlphaFoldDB" id="A0A167GL03"/>
<dbReference type="Pfam" id="PF01730">
    <property type="entry name" value="UreF"/>
    <property type="match status" value="1"/>
</dbReference>
<sequence length="212" mass="24354">MDKGRKLLDYVQMLDSSLSVGGYTHTLTMEAQVAQGSIQNYRDLELFMRDHLQSMLLRTDGWAIKEIYAASEGNDSQKIALIDRVIQNRKNSYENTSEAHKNGRRLLKLARALYPWFDFDELEQTLHDYNTFGCLTTVHAWINQRLEIDCDQAVQCYLFSAVSSCIQSASVVIQISNDEESYLLQSLLDSFRQEWLSVKINSSEVLQYSSMA</sequence>
<dbReference type="STRING" id="1763538.LPB68_08195"/>
<organism evidence="3 4">
    <name type="scientific">Paenibacillus crassostreae</name>
    <dbReference type="NCBI Taxonomy" id="1763538"/>
    <lineage>
        <taxon>Bacteria</taxon>
        <taxon>Bacillati</taxon>
        <taxon>Bacillota</taxon>
        <taxon>Bacilli</taxon>
        <taxon>Bacillales</taxon>
        <taxon>Paenibacillaceae</taxon>
        <taxon>Paenibacillus</taxon>
    </lineage>
</organism>
<reference evidence="3 4" key="1">
    <citation type="submission" date="2016-02" db="EMBL/GenBank/DDBJ databases">
        <title>Paenibacillus sp. LPB0068, isolated from Crassostrea gigas.</title>
        <authorList>
            <person name="Shin S.-K."/>
            <person name="Yi H."/>
        </authorList>
    </citation>
    <scope>NUCLEOTIDE SEQUENCE [LARGE SCALE GENOMIC DNA]</scope>
    <source>
        <strain evidence="3 4">LPB0068</strain>
    </source>
</reference>
<name>A0A167GL03_9BACL</name>
<dbReference type="InterPro" id="IPR002639">
    <property type="entry name" value="UreF"/>
</dbReference>
<dbReference type="GO" id="GO:0016151">
    <property type="term" value="F:nickel cation binding"/>
    <property type="evidence" value="ECO:0007669"/>
    <property type="project" value="InterPro"/>
</dbReference>